<evidence type="ECO:0000256" key="2">
    <source>
        <dbReference type="ARBA" id="ARBA00022857"/>
    </source>
</evidence>
<dbReference type="PANTHER" id="PTHR43490:SF60">
    <property type="entry name" value="NAD(P)-BINDING ROSSMANN-FOLD SUPERFAMILY PROTEIN"/>
    <property type="match status" value="1"/>
</dbReference>
<accession>A0A833XGI3</accession>
<dbReference type="Pfam" id="PF00106">
    <property type="entry name" value="adh_short"/>
    <property type="match status" value="1"/>
</dbReference>
<proteinExistence type="inferred from homology"/>
<dbReference type="Proteomes" id="UP000619265">
    <property type="component" value="Unassembled WGS sequence"/>
</dbReference>
<gene>
    <name evidence="4" type="ORF">F2P56_015729</name>
</gene>
<comment type="similarity">
    <text evidence="1">Belongs to the short-chain dehydrogenases/reductases (SDR) family.</text>
</comment>
<keyword evidence="3" id="KW-0560">Oxidoreductase</keyword>
<dbReference type="PANTHER" id="PTHR43490">
    <property type="entry name" value="(+)-NEOMENTHOL DEHYDROGENASE"/>
    <property type="match status" value="1"/>
</dbReference>
<dbReference type="InterPro" id="IPR002347">
    <property type="entry name" value="SDR_fam"/>
</dbReference>
<dbReference type="Gramene" id="Jr07_21350_p1">
    <property type="protein sequence ID" value="cds.Jr07_21350_p1"/>
    <property type="gene ID" value="Jr07_21350"/>
</dbReference>
<protein>
    <recommendedName>
        <fullName evidence="6">(+)-neomenthol dehydrogenase-like</fullName>
    </recommendedName>
</protein>
<feature type="non-terminal residue" evidence="4">
    <location>
        <position position="1"/>
    </location>
</feature>
<dbReference type="SUPFAM" id="SSF51735">
    <property type="entry name" value="NAD(P)-binding Rossmann-fold domains"/>
    <property type="match status" value="1"/>
</dbReference>
<dbReference type="AlphaFoldDB" id="A0A833XGI3"/>
<dbReference type="InterPro" id="IPR036291">
    <property type="entry name" value="NAD(P)-bd_dom_sf"/>
</dbReference>
<comment type="caution">
    <text evidence="4">The sequence shown here is derived from an EMBL/GenBank/DDBJ whole genome shotgun (WGS) entry which is preliminary data.</text>
</comment>
<sequence length="246" mass="26730">MESAKEPAQAVPFSSPFLPSTRRWWSKETVAIVTGANRGIGFALVQRLAELGLTVILTARDSERGHCAAQALRAQGLHVHFLSLDVSDPASIKTFVALFRMKFGTLDILRLLKSYIDPVLLRYCICVDRSTARAAGSVLHASFDVCRLPLLVIPEHYGFCNIARNETILNQIYATAPEFRLKKVGRDISVNCFCPGFTQTSMTGGKGKHTAEGAADVGARLLLLPPQELPTGKFFVGSGSSSTTTF</sequence>
<dbReference type="EMBL" id="LIHL02000007">
    <property type="protein sequence ID" value="KAF5465750.1"/>
    <property type="molecule type" value="Genomic_DNA"/>
</dbReference>
<dbReference type="Gene3D" id="3.40.50.720">
    <property type="entry name" value="NAD(P)-binding Rossmann-like Domain"/>
    <property type="match status" value="2"/>
</dbReference>
<evidence type="ECO:0000313" key="5">
    <source>
        <dbReference type="Proteomes" id="UP000619265"/>
    </source>
</evidence>
<keyword evidence="2" id="KW-0521">NADP</keyword>
<evidence type="ECO:0000313" key="4">
    <source>
        <dbReference type="EMBL" id="KAF5465750.1"/>
    </source>
</evidence>
<organism evidence="4 5">
    <name type="scientific">Juglans regia</name>
    <name type="common">English walnut</name>
    <dbReference type="NCBI Taxonomy" id="51240"/>
    <lineage>
        <taxon>Eukaryota</taxon>
        <taxon>Viridiplantae</taxon>
        <taxon>Streptophyta</taxon>
        <taxon>Embryophyta</taxon>
        <taxon>Tracheophyta</taxon>
        <taxon>Spermatophyta</taxon>
        <taxon>Magnoliopsida</taxon>
        <taxon>eudicotyledons</taxon>
        <taxon>Gunneridae</taxon>
        <taxon>Pentapetalae</taxon>
        <taxon>rosids</taxon>
        <taxon>fabids</taxon>
        <taxon>Fagales</taxon>
        <taxon>Juglandaceae</taxon>
        <taxon>Juglans</taxon>
    </lineage>
</organism>
<evidence type="ECO:0008006" key="6">
    <source>
        <dbReference type="Google" id="ProtNLM"/>
    </source>
</evidence>
<reference evidence="4" key="1">
    <citation type="submission" date="2015-10" db="EMBL/GenBank/DDBJ databases">
        <authorList>
            <person name="Martinez-Garcia P.J."/>
            <person name="Crepeau M.W."/>
            <person name="Puiu D."/>
            <person name="Gonzalez-Ibeas D."/>
            <person name="Whalen J."/>
            <person name="Stevens K."/>
            <person name="Paul R."/>
            <person name="Butterfield T."/>
            <person name="Britton M."/>
            <person name="Reagan R."/>
            <person name="Chakraborty S."/>
            <person name="Walawage S.L."/>
            <person name="Vasquez-Gross H.A."/>
            <person name="Cardeno C."/>
            <person name="Famula R."/>
            <person name="Pratt K."/>
            <person name="Kuruganti S."/>
            <person name="Aradhya M.K."/>
            <person name="Leslie C.A."/>
            <person name="Dandekar A.M."/>
            <person name="Salzberg S.L."/>
            <person name="Wegrzyn J.L."/>
            <person name="Langley C.H."/>
            <person name="Neale D.B."/>
        </authorList>
    </citation>
    <scope>NUCLEOTIDE SEQUENCE</scope>
    <source>
        <tissue evidence="4">Leaves</tissue>
    </source>
</reference>
<dbReference type="PRINTS" id="PR00081">
    <property type="entry name" value="GDHRDH"/>
</dbReference>
<evidence type="ECO:0000256" key="3">
    <source>
        <dbReference type="ARBA" id="ARBA00023002"/>
    </source>
</evidence>
<name>A0A833XGI3_JUGRE</name>
<evidence type="ECO:0000256" key="1">
    <source>
        <dbReference type="ARBA" id="ARBA00006484"/>
    </source>
</evidence>
<reference evidence="4" key="2">
    <citation type="submission" date="2020-03" db="EMBL/GenBank/DDBJ databases">
        <title>Walnut 2.0.</title>
        <authorList>
            <person name="Marrano A."/>
            <person name="Britton M."/>
            <person name="Zimin A.V."/>
            <person name="Zaini P.A."/>
            <person name="Workman R."/>
            <person name="Puiu D."/>
            <person name="Bianco L."/>
            <person name="Allen B.J."/>
            <person name="Troggio M."/>
            <person name="Leslie C.A."/>
            <person name="Timp W."/>
            <person name="Dendekar A."/>
            <person name="Salzberg S.L."/>
            <person name="Neale D.B."/>
        </authorList>
    </citation>
    <scope>NUCLEOTIDE SEQUENCE</scope>
    <source>
        <tissue evidence="4">Leaves</tissue>
    </source>
</reference>
<dbReference type="GO" id="GO:0016491">
    <property type="term" value="F:oxidoreductase activity"/>
    <property type="evidence" value="ECO:0007669"/>
    <property type="project" value="UniProtKB-KW"/>
</dbReference>